<reference evidence="9" key="1">
    <citation type="submission" date="2021-01" db="EMBL/GenBank/DDBJ databases">
        <authorList>
            <person name="Corre E."/>
            <person name="Pelletier E."/>
            <person name="Niang G."/>
            <person name="Scheremetjew M."/>
            <person name="Finn R."/>
            <person name="Kale V."/>
            <person name="Holt S."/>
            <person name="Cochrane G."/>
            <person name="Meng A."/>
            <person name="Brown T."/>
            <person name="Cohen L."/>
        </authorList>
    </citation>
    <scope>NUCLEOTIDE SEQUENCE</scope>
    <source>
        <strain evidence="9">CCMP127</strain>
    </source>
</reference>
<dbReference type="PROSITE" id="PS50156">
    <property type="entry name" value="SSD"/>
    <property type="match status" value="2"/>
</dbReference>
<feature type="transmembrane region" description="Helical" evidence="7">
    <location>
        <begin position="565"/>
        <end position="587"/>
    </location>
</feature>
<dbReference type="Pfam" id="PF12349">
    <property type="entry name" value="Sterol-sensing"/>
    <property type="match status" value="1"/>
</dbReference>
<dbReference type="InterPro" id="IPR052081">
    <property type="entry name" value="Dispatched_Hh_regulator"/>
</dbReference>
<comment type="similarity">
    <text evidence="6">Belongs to the dispatched family.</text>
</comment>
<keyword evidence="3 7" id="KW-1133">Transmembrane helix</keyword>
<keyword evidence="2 7" id="KW-0812">Transmembrane</keyword>
<feature type="transmembrane region" description="Helical" evidence="7">
    <location>
        <begin position="120"/>
        <end position="142"/>
    </location>
</feature>
<feature type="transmembrane region" description="Helical" evidence="7">
    <location>
        <begin position="481"/>
        <end position="502"/>
    </location>
</feature>
<gene>
    <name evidence="9" type="ORF">ACOF00016_LOCUS2733</name>
</gene>
<dbReference type="EMBL" id="HBIM01003151">
    <property type="protein sequence ID" value="CAE0404627.1"/>
    <property type="molecule type" value="Transcribed_RNA"/>
</dbReference>
<evidence type="ECO:0000256" key="6">
    <source>
        <dbReference type="ARBA" id="ARBA00038046"/>
    </source>
</evidence>
<dbReference type="GO" id="GO:0016020">
    <property type="term" value="C:membrane"/>
    <property type="evidence" value="ECO:0007669"/>
    <property type="project" value="UniProtKB-SubCell"/>
</dbReference>
<dbReference type="Pfam" id="PF03176">
    <property type="entry name" value="MMPL"/>
    <property type="match status" value="1"/>
</dbReference>
<keyword evidence="5" id="KW-0325">Glycoprotein</keyword>
<feature type="transmembrane region" description="Helical" evidence="7">
    <location>
        <begin position="593"/>
        <end position="617"/>
    </location>
</feature>
<evidence type="ECO:0000259" key="8">
    <source>
        <dbReference type="PROSITE" id="PS50156"/>
    </source>
</evidence>
<dbReference type="Gene3D" id="1.20.1640.10">
    <property type="entry name" value="Multidrug efflux transporter AcrB transmembrane domain"/>
    <property type="match status" value="2"/>
</dbReference>
<dbReference type="PANTHER" id="PTHR45951">
    <property type="entry name" value="PROTEIN DISPATCHED-RELATED"/>
    <property type="match status" value="1"/>
</dbReference>
<dbReference type="AlphaFoldDB" id="A0A7S3KY13"/>
<feature type="transmembrane region" description="Helical" evidence="7">
    <location>
        <begin position="951"/>
        <end position="968"/>
    </location>
</feature>
<feature type="domain" description="SSD" evidence="8">
    <location>
        <begin position="975"/>
        <end position="1099"/>
    </location>
</feature>
<organism evidence="9">
    <name type="scientific">Amphora coffeiformis</name>
    <dbReference type="NCBI Taxonomy" id="265554"/>
    <lineage>
        <taxon>Eukaryota</taxon>
        <taxon>Sar</taxon>
        <taxon>Stramenopiles</taxon>
        <taxon>Ochrophyta</taxon>
        <taxon>Bacillariophyta</taxon>
        <taxon>Bacillariophyceae</taxon>
        <taxon>Bacillariophycidae</taxon>
        <taxon>Thalassiophysales</taxon>
        <taxon>Catenulaceae</taxon>
        <taxon>Amphora</taxon>
    </lineage>
</organism>
<evidence type="ECO:0000256" key="7">
    <source>
        <dbReference type="SAM" id="Phobius"/>
    </source>
</evidence>
<feature type="transmembrane region" description="Helical" evidence="7">
    <location>
        <begin position="1003"/>
        <end position="1024"/>
    </location>
</feature>
<dbReference type="InterPro" id="IPR000731">
    <property type="entry name" value="SSD"/>
</dbReference>
<name>A0A7S3KY13_9STRA</name>
<dbReference type="InterPro" id="IPR004869">
    <property type="entry name" value="MMPL_dom"/>
</dbReference>
<evidence type="ECO:0000313" key="9">
    <source>
        <dbReference type="EMBL" id="CAE0404627.1"/>
    </source>
</evidence>
<evidence type="ECO:0000256" key="1">
    <source>
        <dbReference type="ARBA" id="ARBA00004141"/>
    </source>
</evidence>
<dbReference type="PANTHER" id="PTHR45951:SF7">
    <property type="entry name" value="SSD DOMAIN-CONTAINING PROTEIN"/>
    <property type="match status" value="1"/>
</dbReference>
<evidence type="ECO:0000256" key="4">
    <source>
        <dbReference type="ARBA" id="ARBA00023136"/>
    </source>
</evidence>
<proteinExistence type="inferred from homology"/>
<dbReference type="GO" id="GO:0022857">
    <property type="term" value="F:transmembrane transporter activity"/>
    <property type="evidence" value="ECO:0007669"/>
    <property type="project" value="TreeGrafter"/>
</dbReference>
<feature type="transmembrane region" description="Helical" evidence="7">
    <location>
        <begin position="1071"/>
        <end position="1097"/>
    </location>
</feature>
<comment type="subcellular location">
    <subcellularLocation>
        <location evidence="1">Membrane</location>
        <topology evidence="1">Multi-pass membrane protein</topology>
    </subcellularLocation>
</comment>
<evidence type="ECO:0000256" key="3">
    <source>
        <dbReference type="ARBA" id="ARBA00022989"/>
    </source>
</evidence>
<feature type="transmembrane region" description="Helical" evidence="7">
    <location>
        <begin position="508"/>
        <end position="533"/>
    </location>
</feature>
<feature type="transmembrane region" description="Helical" evidence="7">
    <location>
        <begin position="676"/>
        <end position="696"/>
    </location>
</feature>
<feature type="transmembrane region" description="Helical" evidence="7">
    <location>
        <begin position="455"/>
        <end position="474"/>
    </location>
</feature>
<accession>A0A7S3KY13</accession>
<evidence type="ECO:0000256" key="2">
    <source>
        <dbReference type="ARBA" id="ARBA00022692"/>
    </source>
</evidence>
<evidence type="ECO:0000256" key="5">
    <source>
        <dbReference type="ARBA" id="ARBA00023180"/>
    </source>
</evidence>
<sequence>MQRWCHARKWRKTNCSGIFDGNDQRDACVHKNSNNSIYKEIILREQHCYNTIIIIIIIMIAMWERYDIDNEADSDRKVHTNDLYAGDSTSDNEVDKKEATFWSDEEGNLKFVNLVVRRPCCIFCTQIVLLLIMTFLLMISIAQQGQPFSDPETEADLNDIRSIRYDSYRLAQEQVENSRQNEVTPRQSKLKDYTYWIWEAETPAGVFGSRTSIAAMKEAFDLFLEDNQWDQYCFLQYPNPLASDNNITEPFCDKPLTALNFYYAAEWNEDLINQVLVELKTPGNIARFNSLVLCYAQGLFCDLIEDSNITITDEDVTWALELNNDLQEITSQWDMTGELVPNITQATELAAYLNQVDSYKGFVDFGFDKEFSVDNLVSHYSRGILLWGGPLEVRSTDLTPDEVDDQDADDSEQRREYVVDNFLDEMERLAEGGTHDEINSYFFMEAIIFDILIEIVIRDGLLAIFSLMFVFIWLRINTGSWFLSAVGIFEIFISIPVAWFFFSVVFQIKYFAFLNALTIFIVAAIGADDIFIFMDAYKQSKYRHPENLVSLETRMTWVYRRTGQAMAITSATTCAAFLCTLITPLVSIQSFGIFAAFVIFIDYAFVMSLFCTSVVIYHNRFEDRSCWGCCCTNCTITSPTPTCVAKEALESGESEEHVDRVGEFFRTKVAGFIKVPWHRAVIAVVFVCWVAQAVYLTTQIEAIKETEQFLDEDHPLQKSITILNNEFPVADDDLALRVHYVWGVGEVDRSGVRLLFDPEFYGEPVFREGFDFNEQCQTEMVSACEKLRSDPKYRGLIKQNGGVGRVFCFMEELAAYNVKGDLADCEYVFSGGYKNETWQVPPDQLASLMDGFLEQRSCNEDTETVESFYSNELGWDGEYMKYAAFSVESENLQPFSQEPEAVTRAEYDQFIAIARELEQSVSKACGGEVMTTDLDGIFIFMNNQSIYVRNAVQASLLGVIIAFVVLLLTTKVLHVAFLASISIISVLVSVTGTMMLLGWDLGAIESILIGIIAGFSVDYVVHLAHAYESADGDTDERITTAFGDMGISVFNGMVTSVAAAVPLFLCQLQFFAKFATFLCTTIAFSWIFANFAFMSALAQFKIPIKKEGWRL</sequence>
<keyword evidence="4 7" id="KW-0472">Membrane</keyword>
<protein>
    <recommendedName>
        <fullName evidence="8">SSD domain-containing protein</fullName>
    </recommendedName>
</protein>
<feature type="domain" description="SSD" evidence="8">
    <location>
        <begin position="452"/>
        <end position="616"/>
    </location>
</feature>
<feature type="transmembrane region" description="Helical" evidence="7">
    <location>
        <begin position="975"/>
        <end position="997"/>
    </location>
</feature>
<dbReference type="SUPFAM" id="SSF82866">
    <property type="entry name" value="Multidrug efflux transporter AcrB transmembrane domain"/>
    <property type="match status" value="2"/>
</dbReference>
<feature type="transmembrane region" description="Helical" evidence="7">
    <location>
        <begin position="1045"/>
        <end position="1065"/>
    </location>
</feature>
<dbReference type="InterPro" id="IPR053958">
    <property type="entry name" value="HMGCR/SNAP/NPC1-like_SSD"/>
</dbReference>